<dbReference type="Pfam" id="PF00882">
    <property type="entry name" value="Zn_dep_PLPC"/>
    <property type="match status" value="1"/>
</dbReference>
<comment type="catalytic activity">
    <reaction evidence="11">
        <text>a 6-(alpha-D-glucosaminyl)-1-(1,2-diacyl-sn-glycero-3-phospho)-1D-myo-inositol + H2O = 6-(alpha-D-glucosaminyl)-1D-myo-inositol + a 1,2-diacyl-sn-glycero-3-phosphate + H(+)</text>
        <dbReference type="Rhea" id="RHEA:10832"/>
        <dbReference type="ChEBI" id="CHEBI:15377"/>
        <dbReference type="ChEBI" id="CHEBI:15378"/>
        <dbReference type="ChEBI" id="CHEBI:57997"/>
        <dbReference type="ChEBI" id="CHEBI:58608"/>
        <dbReference type="ChEBI" id="CHEBI:58700"/>
        <dbReference type="EC" id="3.1.4.50"/>
    </reaction>
</comment>
<evidence type="ECO:0000259" key="16">
    <source>
        <dbReference type="Pfam" id="PF00882"/>
    </source>
</evidence>
<feature type="domain" description="Phospholipase C/D" evidence="16">
    <location>
        <begin position="23"/>
        <end position="167"/>
    </location>
</feature>
<dbReference type="InterPro" id="IPR013517">
    <property type="entry name" value="FG-GAP"/>
</dbReference>
<evidence type="ECO:0000256" key="2">
    <source>
        <dbReference type="ARBA" id="ARBA00008652"/>
    </source>
</evidence>
<dbReference type="SMART" id="SM00028">
    <property type="entry name" value="TPR"/>
    <property type="match status" value="10"/>
</dbReference>
<dbReference type="InterPro" id="IPR029002">
    <property type="entry name" value="PLPC/GPLD1"/>
</dbReference>
<dbReference type="InterPro" id="IPR031101">
    <property type="entry name" value="Ctr9"/>
</dbReference>
<gene>
    <name evidence="17" type="ORF">CcCBS67573_g03612</name>
</gene>
<evidence type="ECO:0000256" key="1">
    <source>
        <dbReference type="ARBA" id="ARBA00004613"/>
    </source>
</evidence>
<evidence type="ECO:0000256" key="10">
    <source>
        <dbReference type="ARBA" id="ARBA00029753"/>
    </source>
</evidence>
<dbReference type="InterPro" id="IPR019734">
    <property type="entry name" value="TPR_rpt"/>
</dbReference>
<evidence type="ECO:0000256" key="3">
    <source>
        <dbReference type="ARBA" id="ARBA00012284"/>
    </source>
</evidence>
<dbReference type="GO" id="GO:0016593">
    <property type="term" value="C:Cdc73/Paf1 complex"/>
    <property type="evidence" value="ECO:0007669"/>
    <property type="project" value="TreeGrafter"/>
</dbReference>
<keyword evidence="9" id="KW-0325">Glycoprotein</keyword>
<proteinExistence type="inferred from homology"/>
<sequence length="1980" mass="217670">MLTTALLLPLAAHTAYACGMAVHALVAQTASDAVKLTVPLSSNALQAGSFFPDWGYACAANGEASEAAHWPAFWYAAFDHLHTMHPPINATWGPQAQPLLSFLLGAVSHGVTDYAWHSLDQSNRGFITALGVAAFNGSFFAAHKAADFGAEFALAHTTDLNAFLATEWHVPTGDLIQIYKNMGYNVTVLDINKCMMQGFLATQGVRIAGRYLFPHWAQEAPPLIDMLLTYPHGGIRHSVDTVVSCWQHLQLSNFKITYTLPRQCAGGLSVSRVPLQFEGQDEQGALVKLPSSNAFGGRNHSLSAYRSSENYTSVFEILVKTGESVASIETILHPSQTLSPSNAVYVLKYSSTRTHTALIKSLYEKIKLWIYNPNRNLSSLSTSHTYFTWHRITALRSISHEAITEMRSKISAWLSSQQCHSIGYIQRVSKTSILATRAQINAGSPSIKNNPIHSNLGAVLVSGNFSGIRQNETTQFDTNQEEDVLSTPTSLVISASGYTLPTDTETSRGAVFILTNMTLDTFKTNVLVAVEDVASVILYGPSPLGLTVTKGSPRFGSAAVVLDFNLDGVDDLVVSAPGNEAIYVFYGAKGKGLGTRSCSAAGNIQNGVPESEKQCILFADRDADVVIQGVGVKEFGSVLAVGDADQDGLVDLIVGCPFAGSLFLPNRGSVYAFAPIRDMSNQPPAAKSIRIGLSDALWTLEPGFWNGIDFEEFGGSLAVVNGSLFVGSPGWRSSIQESAIGKVSRYYLQKGGGRAPVLVGSVIADEPLTGFGRKLHVQNAINGPLLLISAPTQTSPIARPKFMDLPGILTPLNTRGYSAGAIYFTAPSTISSVYTSISSISLKKLAGSQSNARLGGSGLFSEGDEIWAAEALVDGEAGRVRRWVVPSLKKMHGFISRDGRRYRHPALLAQLFPNLECIAGAVSGEKFGVSVLKMDFDDDGGSDLVVASGNGLPSSMSRRNIEIPLREGDEVLIIDTAELTSNPNENDTILNILTNEKAPLALYLEFAKEFMRLGITDFVEKALQMAADRGAAEAARDQDYLKIVNTLALHFIESASAITKSENAPLRTQYLSKATELLNRADNLDGRNFWTAVAKGSLYLMNNKAADALKVFTFAVDLDSTHVAALMGLGAAQSRNQDFKAALKTYQKILKTYPHLTLPSDPRIAIGICYYRLQMIPQAHAAFTRALQLNPENVDALALLARLEWNEAREEGSCEILEGAVEKVKTAFGLDRKNSGVLNLVAEGLFFKRLFHQVDVAAKASVSNTDSNIIKAEAFGILAKSLHSREKYKEATEMYLKAATLNPSSVVYQYGLGQMYINSGENQKAVDCFDKVLAKDPDNVEALKKAASVCSEDPKMMTKCLEYFGKLKLLMKKLAGDVKKEMDDEEGISPDPVLQVELARIYEGLNPSIALKGYLNALSLLEESGAPHQVEILNNIGVLYHRDASSQKEFDVAKSYYDRALDAMSNSHDNSTADLSVTIRYNLARLQEQTGATALAADMYTEILQQHPSYFDCYLRLASIAYPNFNESRDWIRKSLNVDRKTSLLMFGNSFYEDNREKGNLREARKSFEEVLQKADRHDHYALCNIGNIYLVIARFDAKQREIHIKKALEFFDKAVRVDSKNVFGATGVGICLAELGQYDHARDVFTQVLEGVANMPSISINLAHVLVELGQAKLAINHYERALKKTHEQNYYILQCLARVHYIMAKTDKDPAAMLRSLNCIQRAIHADPTKWALYYDLALIKQQYAQIMNDQPTEKRSVDMLKEALDGLHASRRIFTGLADRKDIAQGTPTSVIGYDVKQAKERASYCKDVQRSTEKRIHESTVLERERTARLKAIRDAQLAHEAAEVERARVADEKAALAREENERKRREIMARMQEENRRIRQLADLEEEEDAKKPLKRKKQDGAGSDESDAEAENGETGEKKEKRKKIRKRKEKKGKEDAEGAREDGDDDEVREDSAPRIGRQSNLSRAIIDSDDE</sequence>
<feature type="region of interest" description="Disordered" evidence="14">
    <location>
        <begin position="1884"/>
        <end position="1980"/>
    </location>
</feature>
<feature type="chain" id="PRO_5021269978" description="Phosphatidylinositol-glycan-specific phospholipase D" evidence="15">
    <location>
        <begin position="18"/>
        <end position="1980"/>
    </location>
</feature>
<evidence type="ECO:0000313" key="18">
    <source>
        <dbReference type="Proteomes" id="UP000320333"/>
    </source>
</evidence>
<evidence type="ECO:0000256" key="6">
    <source>
        <dbReference type="ARBA" id="ARBA00022729"/>
    </source>
</evidence>
<feature type="compositionally biased region" description="Acidic residues" evidence="14">
    <location>
        <begin position="1909"/>
        <end position="1921"/>
    </location>
</feature>
<accession>A0A507FIB5</accession>
<dbReference type="STRING" id="246404.A0A507FIB5"/>
<dbReference type="InterPro" id="IPR011990">
    <property type="entry name" value="TPR-like_helical_dom_sf"/>
</dbReference>
<comment type="subcellular location">
    <subcellularLocation>
        <location evidence="1">Secreted</location>
    </subcellularLocation>
</comment>
<dbReference type="Gene3D" id="1.25.40.10">
    <property type="entry name" value="Tetratricopeptide repeat domain"/>
    <property type="match status" value="4"/>
</dbReference>
<keyword evidence="5" id="KW-0964">Secreted</keyword>
<evidence type="ECO:0000256" key="14">
    <source>
        <dbReference type="SAM" id="MobiDB-lite"/>
    </source>
</evidence>
<protein>
    <recommendedName>
        <fullName evidence="4">Phosphatidylinositol-glycan-specific phospholipase D</fullName>
        <ecNumber evidence="3">3.1.4.50</ecNumber>
    </recommendedName>
    <alternativeName>
        <fullName evidence="10">Glycosyl-phosphatidylinositol-specific phospholipase D</fullName>
    </alternativeName>
</protein>
<dbReference type="PROSITE" id="PS51470">
    <property type="entry name" value="FG_GAP"/>
    <property type="match status" value="1"/>
</dbReference>
<dbReference type="PANTHER" id="PTHR14027:SF2">
    <property type="entry name" value="RNA POLYMERASE-ASSOCIATED PROTEIN CTR9 HOMOLOG"/>
    <property type="match status" value="1"/>
</dbReference>
<dbReference type="GO" id="GO:0006368">
    <property type="term" value="P:transcription elongation by RNA polymerase II"/>
    <property type="evidence" value="ECO:0007669"/>
    <property type="project" value="TreeGrafter"/>
</dbReference>
<evidence type="ECO:0000256" key="15">
    <source>
        <dbReference type="SAM" id="SignalP"/>
    </source>
</evidence>
<dbReference type="Pfam" id="PF13432">
    <property type="entry name" value="TPR_16"/>
    <property type="match status" value="4"/>
</dbReference>
<evidence type="ECO:0000256" key="13">
    <source>
        <dbReference type="PROSITE-ProRule" id="PRU00803"/>
    </source>
</evidence>
<evidence type="ECO:0000256" key="9">
    <source>
        <dbReference type="ARBA" id="ARBA00023180"/>
    </source>
</evidence>
<feature type="repeat" description="TPR" evidence="12">
    <location>
        <begin position="1123"/>
        <end position="1156"/>
    </location>
</feature>
<keyword evidence="18" id="KW-1185">Reference proteome</keyword>
<dbReference type="GO" id="GO:0006355">
    <property type="term" value="P:regulation of DNA-templated transcription"/>
    <property type="evidence" value="ECO:0007669"/>
    <property type="project" value="InterPro"/>
</dbReference>
<organism evidence="17 18">
    <name type="scientific">Chytriomyces confervae</name>
    <dbReference type="NCBI Taxonomy" id="246404"/>
    <lineage>
        <taxon>Eukaryota</taxon>
        <taxon>Fungi</taxon>
        <taxon>Fungi incertae sedis</taxon>
        <taxon>Chytridiomycota</taxon>
        <taxon>Chytridiomycota incertae sedis</taxon>
        <taxon>Chytridiomycetes</taxon>
        <taxon>Chytridiales</taxon>
        <taxon>Chytriomycetaceae</taxon>
        <taxon>Chytriomyces</taxon>
    </lineage>
</organism>
<keyword evidence="8 12" id="KW-0802">TPR repeat</keyword>
<feature type="repeat" description="TPR" evidence="12">
    <location>
        <begin position="1272"/>
        <end position="1305"/>
    </location>
</feature>
<evidence type="ECO:0000313" key="17">
    <source>
        <dbReference type="EMBL" id="TPX75118.1"/>
    </source>
</evidence>
<dbReference type="GO" id="GO:0005576">
    <property type="term" value="C:extracellular region"/>
    <property type="evidence" value="ECO:0007669"/>
    <property type="project" value="UniProtKB-SubCell"/>
</dbReference>
<feature type="signal peptide" evidence="15">
    <location>
        <begin position="1"/>
        <end position="17"/>
    </location>
</feature>
<evidence type="ECO:0000256" key="8">
    <source>
        <dbReference type="ARBA" id="ARBA00022803"/>
    </source>
</evidence>
<comment type="caution">
    <text evidence="17">The sequence shown here is derived from an EMBL/GenBank/DDBJ whole genome shotgun (WGS) entry which is preliminary data.</text>
</comment>
<dbReference type="OrthoDB" id="343875at2759"/>
<dbReference type="EMBL" id="QEAP01000094">
    <property type="protein sequence ID" value="TPX75118.1"/>
    <property type="molecule type" value="Genomic_DNA"/>
</dbReference>
<dbReference type="GO" id="GO:0000993">
    <property type="term" value="F:RNA polymerase II complex binding"/>
    <property type="evidence" value="ECO:0007669"/>
    <property type="project" value="TreeGrafter"/>
</dbReference>
<dbReference type="EC" id="3.1.4.50" evidence="3"/>
<evidence type="ECO:0000256" key="4">
    <source>
        <dbReference type="ARBA" id="ARBA00015988"/>
    </source>
</evidence>
<feature type="compositionally biased region" description="Basic residues" evidence="14">
    <location>
        <begin position="1927"/>
        <end position="1938"/>
    </location>
</feature>
<dbReference type="Proteomes" id="UP000320333">
    <property type="component" value="Unassembled WGS sequence"/>
</dbReference>
<dbReference type="Pfam" id="PF01839">
    <property type="entry name" value="FG-GAP"/>
    <property type="match status" value="1"/>
</dbReference>
<keyword evidence="7" id="KW-0677">Repeat</keyword>
<dbReference type="Gene3D" id="2.130.10.130">
    <property type="entry name" value="Integrin alpha, N-terminal"/>
    <property type="match status" value="2"/>
</dbReference>
<feature type="repeat" description="TPR" evidence="12">
    <location>
        <begin position="1160"/>
        <end position="1193"/>
    </location>
</feature>
<evidence type="ECO:0000256" key="12">
    <source>
        <dbReference type="PROSITE-ProRule" id="PRU00339"/>
    </source>
</evidence>
<evidence type="ECO:0000256" key="11">
    <source>
        <dbReference type="ARBA" id="ARBA00093237"/>
    </source>
</evidence>
<dbReference type="GO" id="GO:0004621">
    <property type="term" value="F:glycosylphosphatidylinositol phospholipase D activity"/>
    <property type="evidence" value="ECO:0007669"/>
    <property type="project" value="UniProtKB-EC"/>
</dbReference>
<keyword evidence="6 15" id="KW-0732">Signal</keyword>
<dbReference type="InterPro" id="IPR013519">
    <property type="entry name" value="Int_alpha_beta-p"/>
</dbReference>
<dbReference type="PROSITE" id="PS50005">
    <property type="entry name" value="TPR"/>
    <property type="match status" value="4"/>
</dbReference>
<evidence type="ECO:0000256" key="7">
    <source>
        <dbReference type="ARBA" id="ARBA00022737"/>
    </source>
</evidence>
<dbReference type="SUPFAM" id="SSF48452">
    <property type="entry name" value="TPR-like"/>
    <property type="match status" value="3"/>
</dbReference>
<reference evidence="17 18" key="1">
    <citation type="journal article" date="2019" name="Sci. Rep.">
        <title>Comparative genomics of chytrid fungi reveal insights into the obligate biotrophic and pathogenic lifestyle of Synchytrium endobioticum.</title>
        <authorList>
            <person name="van de Vossenberg B.T.L.H."/>
            <person name="Warris S."/>
            <person name="Nguyen H.D.T."/>
            <person name="van Gent-Pelzer M.P.E."/>
            <person name="Joly D.L."/>
            <person name="van de Geest H.C."/>
            <person name="Bonants P.J.M."/>
            <person name="Smith D.S."/>
            <person name="Levesque C.A."/>
            <person name="van der Lee T.A.J."/>
        </authorList>
    </citation>
    <scope>NUCLEOTIDE SEQUENCE [LARGE SCALE GENOMIC DNA]</scope>
    <source>
        <strain evidence="17 18">CBS 675.73</strain>
    </source>
</reference>
<dbReference type="PANTHER" id="PTHR14027">
    <property type="entry name" value="RNA POLYMERASE-ASSOCIATED PROTEIN CTR9"/>
    <property type="match status" value="1"/>
</dbReference>
<feature type="compositionally biased region" description="Basic and acidic residues" evidence="14">
    <location>
        <begin position="1939"/>
        <end position="1949"/>
    </location>
</feature>
<feature type="repeat" description="TPR" evidence="12">
    <location>
        <begin position="1306"/>
        <end position="1339"/>
    </location>
</feature>
<name>A0A507FIB5_9FUNG</name>
<dbReference type="SMART" id="SM00191">
    <property type="entry name" value="Int_alpha"/>
    <property type="match status" value="2"/>
</dbReference>
<dbReference type="InterPro" id="IPR028994">
    <property type="entry name" value="Integrin_alpha_N"/>
</dbReference>
<feature type="repeat" description="FG-GAP" evidence="13">
    <location>
        <begin position="622"/>
        <end position="682"/>
    </location>
</feature>
<comment type="similarity">
    <text evidence="2">Belongs to the GPLD1 family.</text>
</comment>
<evidence type="ECO:0000256" key="5">
    <source>
        <dbReference type="ARBA" id="ARBA00022525"/>
    </source>
</evidence>
<dbReference type="SUPFAM" id="SSF69318">
    <property type="entry name" value="Integrin alpha N-terminal domain"/>
    <property type="match status" value="1"/>
</dbReference>